<feature type="domain" description="HTH tetR-type" evidence="3">
    <location>
        <begin position="3"/>
        <end position="62"/>
    </location>
</feature>
<dbReference type="SUPFAM" id="SSF46689">
    <property type="entry name" value="Homeodomain-like"/>
    <property type="match status" value="1"/>
</dbReference>
<dbReference type="Proteomes" id="UP000319280">
    <property type="component" value="Unassembled WGS sequence"/>
</dbReference>
<feature type="DNA-binding region" description="H-T-H motif" evidence="2">
    <location>
        <begin position="25"/>
        <end position="44"/>
    </location>
</feature>
<dbReference type="PRINTS" id="PR00455">
    <property type="entry name" value="HTHTETR"/>
</dbReference>
<evidence type="ECO:0000256" key="2">
    <source>
        <dbReference type="PROSITE-ProRule" id="PRU00335"/>
    </source>
</evidence>
<evidence type="ECO:0000256" key="1">
    <source>
        <dbReference type="ARBA" id="ARBA00023125"/>
    </source>
</evidence>
<protein>
    <submittedName>
        <fullName evidence="4">TetR/AcrR family transcriptional regulator</fullName>
    </submittedName>
</protein>
<evidence type="ECO:0000313" key="5">
    <source>
        <dbReference type="Proteomes" id="UP000319280"/>
    </source>
</evidence>
<name>A0A549YIP6_9BACI</name>
<evidence type="ECO:0000259" key="3">
    <source>
        <dbReference type="PROSITE" id="PS50977"/>
    </source>
</evidence>
<dbReference type="InterPro" id="IPR009057">
    <property type="entry name" value="Homeodomain-like_sf"/>
</dbReference>
<organism evidence="4 5">
    <name type="scientific">Lentibacillus cibarius</name>
    <dbReference type="NCBI Taxonomy" id="2583219"/>
    <lineage>
        <taxon>Bacteria</taxon>
        <taxon>Bacillati</taxon>
        <taxon>Bacillota</taxon>
        <taxon>Bacilli</taxon>
        <taxon>Bacillales</taxon>
        <taxon>Bacillaceae</taxon>
        <taxon>Lentibacillus</taxon>
    </lineage>
</organism>
<sequence length="189" mass="21933">MQDKTEQKIFKGAISVFKKKGLQATTQEVSKEAGVAEITLYRRYSTKENLFITVLKDVLEKKFHSHVLEMANKETEIFFMRIIEDRLEILSKNHKLVQMLLSESLKGSLPKEINLPEIIFMSLKKGIEYHFKLKNQSVDTDFCARQLGGIFLSYVVLPNEQPFNKLTTQEKKETVRRYAKLVLAAMEEN</sequence>
<comment type="caution">
    <text evidence="4">The sequence shown here is derived from an EMBL/GenBank/DDBJ whole genome shotgun (WGS) entry which is preliminary data.</text>
</comment>
<evidence type="ECO:0000313" key="4">
    <source>
        <dbReference type="EMBL" id="TRM11740.1"/>
    </source>
</evidence>
<dbReference type="Gene3D" id="1.10.357.10">
    <property type="entry name" value="Tetracycline Repressor, domain 2"/>
    <property type="match status" value="1"/>
</dbReference>
<dbReference type="EMBL" id="VJMZ01000001">
    <property type="protein sequence ID" value="TRM11740.1"/>
    <property type="molecule type" value="Genomic_DNA"/>
</dbReference>
<keyword evidence="5" id="KW-1185">Reference proteome</keyword>
<dbReference type="AlphaFoldDB" id="A0A549YIP6"/>
<dbReference type="Pfam" id="PF00440">
    <property type="entry name" value="TetR_N"/>
    <property type="match status" value="1"/>
</dbReference>
<dbReference type="GO" id="GO:0003677">
    <property type="term" value="F:DNA binding"/>
    <property type="evidence" value="ECO:0007669"/>
    <property type="project" value="UniProtKB-UniRule"/>
</dbReference>
<dbReference type="PROSITE" id="PS50977">
    <property type="entry name" value="HTH_TETR_2"/>
    <property type="match status" value="1"/>
</dbReference>
<dbReference type="InterPro" id="IPR001647">
    <property type="entry name" value="HTH_TetR"/>
</dbReference>
<reference evidence="4 5" key="1">
    <citation type="submission" date="2019-07" db="EMBL/GenBank/DDBJ databases">
        <title>Genomic analysis of Lentibacillus sp. NKC851-2.</title>
        <authorList>
            <person name="Oh Y.J."/>
        </authorList>
    </citation>
    <scope>NUCLEOTIDE SEQUENCE [LARGE SCALE GENOMIC DNA]</scope>
    <source>
        <strain evidence="4 5">NKC851-2</strain>
    </source>
</reference>
<dbReference type="RefSeq" id="WP_142790827.1">
    <property type="nucleotide sequence ID" value="NZ_VJMZ01000001.1"/>
</dbReference>
<keyword evidence="1 2" id="KW-0238">DNA-binding</keyword>
<gene>
    <name evidence="4" type="ORF">FH966_08645</name>
</gene>
<proteinExistence type="predicted"/>
<accession>A0A549YIP6</accession>